<dbReference type="InterPro" id="IPR045584">
    <property type="entry name" value="Pilin-like"/>
</dbReference>
<feature type="transmembrane region" description="Helical" evidence="1">
    <location>
        <begin position="21"/>
        <end position="42"/>
    </location>
</feature>
<evidence type="ECO:0000313" key="3">
    <source>
        <dbReference type="Proteomes" id="UP000177801"/>
    </source>
</evidence>
<dbReference type="SUPFAM" id="SSF54523">
    <property type="entry name" value="Pili subunits"/>
    <property type="match status" value="1"/>
</dbReference>
<keyword evidence="1" id="KW-1133">Transmembrane helix</keyword>
<keyword evidence="1" id="KW-0812">Transmembrane</keyword>
<protein>
    <recommendedName>
        <fullName evidence="4">Type II secretion system protein GspG C-terminal domain-containing protein</fullName>
    </recommendedName>
</protein>
<accession>A0A1G1ZBV6</accession>
<organism evidence="2 3">
    <name type="scientific">Candidatus Colwellbacteria bacterium RIFCSPLOWO2_12_FULL_46_17</name>
    <dbReference type="NCBI Taxonomy" id="1797695"/>
    <lineage>
        <taxon>Bacteria</taxon>
        <taxon>Candidatus Colwelliibacteriota</taxon>
    </lineage>
</organism>
<comment type="caution">
    <text evidence="2">The sequence shown here is derived from an EMBL/GenBank/DDBJ whole genome shotgun (WGS) entry which is preliminary data.</text>
</comment>
<proteinExistence type="predicted"/>
<dbReference type="Gene3D" id="3.30.700.10">
    <property type="entry name" value="Glycoprotein, Type 4 Pilin"/>
    <property type="match status" value="1"/>
</dbReference>
<evidence type="ECO:0008006" key="4">
    <source>
        <dbReference type="Google" id="ProtNLM"/>
    </source>
</evidence>
<evidence type="ECO:0000313" key="2">
    <source>
        <dbReference type="EMBL" id="OGY62132.1"/>
    </source>
</evidence>
<dbReference type="AlphaFoldDB" id="A0A1G1ZBV6"/>
<dbReference type="Pfam" id="PF07963">
    <property type="entry name" value="N_methyl"/>
    <property type="match status" value="1"/>
</dbReference>
<dbReference type="PANTHER" id="PTHR30093">
    <property type="entry name" value="GENERAL SECRETION PATHWAY PROTEIN G"/>
    <property type="match status" value="1"/>
</dbReference>
<dbReference type="EMBL" id="MHJD01000027">
    <property type="protein sequence ID" value="OGY62132.1"/>
    <property type="molecule type" value="Genomic_DNA"/>
</dbReference>
<dbReference type="PROSITE" id="PS00409">
    <property type="entry name" value="PROKAR_NTER_METHYL"/>
    <property type="match status" value="1"/>
</dbReference>
<name>A0A1G1ZBV6_9BACT</name>
<reference evidence="2 3" key="1">
    <citation type="journal article" date="2016" name="Nat. Commun.">
        <title>Thousands of microbial genomes shed light on interconnected biogeochemical processes in an aquifer system.</title>
        <authorList>
            <person name="Anantharaman K."/>
            <person name="Brown C.T."/>
            <person name="Hug L.A."/>
            <person name="Sharon I."/>
            <person name="Castelle C.J."/>
            <person name="Probst A.J."/>
            <person name="Thomas B.C."/>
            <person name="Singh A."/>
            <person name="Wilkins M.J."/>
            <person name="Karaoz U."/>
            <person name="Brodie E.L."/>
            <person name="Williams K.H."/>
            <person name="Hubbard S.S."/>
            <person name="Banfield J.F."/>
        </authorList>
    </citation>
    <scope>NUCLEOTIDE SEQUENCE [LARGE SCALE GENOMIC DNA]</scope>
</reference>
<dbReference type="InterPro" id="IPR012902">
    <property type="entry name" value="N_methyl_site"/>
</dbReference>
<dbReference type="NCBIfam" id="TIGR02532">
    <property type="entry name" value="IV_pilin_GFxxxE"/>
    <property type="match status" value="1"/>
</dbReference>
<sequence length="166" mass="18255">MTRKLNQFNKSGNHGFTLIEMLIVIAVIAILAGVVLTGVSGFQASARDTRRIGDLRTTQNYLELFFNKCGHYPVDGTTCGGAISTEKNSVAWSEIETALKTVTSQVPTDPVGNGAYIYEYGYWDNGLGYELQATLERDNSILDNDINPKVLSCNESETTREFCVQS</sequence>
<evidence type="ECO:0000256" key="1">
    <source>
        <dbReference type="SAM" id="Phobius"/>
    </source>
</evidence>
<dbReference type="Proteomes" id="UP000177801">
    <property type="component" value="Unassembled WGS sequence"/>
</dbReference>
<gene>
    <name evidence="2" type="ORF">A3G58_02505</name>
</gene>
<keyword evidence="1" id="KW-0472">Membrane</keyword>